<dbReference type="Gene3D" id="2.60.120.10">
    <property type="entry name" value="Jelly Rolls"/>
    <property type="match status" value="2"/>
</dbReference>
<accession>A0ABP9SPX5</accession>
<reference evidence="2" key="1">
    <citation type="journal article" date="2019" name="Int. J. Syst. Evol. Microbiol.">
        <title>The Global Catalogue of Microorganisms (GCM) 10K type strain sequencing project: providing services to taxonomists for standard genome sequencing and annotation.</title>
        <authorList>
            <consortium name="The Broad Institute Genomics Platform"/>
            <consortium name="The Broad Institute Genome Sequencing Center for Infectious Disease"/>
            <person name="Wu L."/>
            <person name="Ma J."/>
        </authorList>
    </citation>
    <scope>NUCLEOTIDE SEQUENCE [LARGE SCALE GENOMIC DNA]</scope>
    <source>
        <strain evidence="2">JCM 18304</strain>
    </source>
</reference>
<organism evidence="1 2">
    <name type="scientific">Rugosimonospora acidiphila</name>
    <dbReference type="NCBI Taxonomy" id="556531"/>
    <lineage>
        <taxon>Bacteria</taxon>
        <taxon>Bacillati</taxon>
        <taxon>Actinomycetota</taxon>
        <taxon>Actinomycetes</taxon>
        <taxon>Micromonosporales</taxon>
        <taxon>Micromonosporaceae</taxon>
        <taxon>Rugosimonospora</taxon>
    </lineage>
</organism>
<keyword evidence="2" id="KW-1185">Reference proteome</keyword>
<evidence type="ECO:0008006" key="3">
    <source>
        <dbReference type="Google" id="ProtNLM"/>
    </source>
</evidence>
<evidence type="ECO:0000313" key="2">
    <source>
        <dbReference type="Proteomes" id="UP001501570"/>
    </source>
</evidence>
<gene>
    <name evidence="1" type="ORF">GCM10023322_76910</name>
</gene>
<dbReference type="InterPro" id="IPR011051">
    <property type="entry name" value="RmlC_Cupin_sf"/>
</dbReference>
<proteinExistence type="predicted"/>
<name>A0ABP9SPX5_9ACTN</name>
<dbReference type="InterPro" id="IPR014710">
    <property type="entry name" value="RmlC-like_jellyroll"/>
</dbReference>
<sequence length="372" mass="42387">MSTTSTNEAVHTHDHEDDDLRFAVDPYRDWVEGEGVPLAEGFAVNLMETPVARWERFGANGSVVNVAGRGDHLDMWLIEVPPASNTTPVHHLFETVVYVISGHGSTVIEAGGRTHSFEWGPHSMFAIPMNATYRYFNGTGDEPARLAMTTQFPLVMNIFRNDDFIFGTGYEFTERYGSDESFQGKGRMVHDKTSDLYKDFWETNFVPDLSEFSELTPLEWRGKKSKSILFLLANGALHAHCSEIPVGRYKLAHRHVGGTHIYPVNGPGYSLLWYEGDKERIRVDWDHGWSYSPPDNMYHQHFNLAGIPSRYFAVKLGSRRYPFSSRMRAQFEETPTSLKNSRYQINAEQEDPAIKELYIEELAKRGMTMTAV</sequence>
<dbReference type="RefSeq" id="WP_345638244.1">
    <property type="nucleotide sequence ID" value="NZ_BAABJQ010000040.1"/>
</dbReference>
<dbReference type="SUPFAM" id="SSF51182">
    <property type="entry name" value="RmlC-like cupins"/>
    <property type="match status" value="1"/>
</dbReference>
<dbReference type="Proteomes" id="UP001501570">
    <property type="component" value="Unassembled WGS sequence"/>
</dbReference>
<protein>
    <recommendedName>
        <fullName evidence="3">Cupin domain-containing protein</fullName>
    </recommendedName>
</protein>
<comment type="caution">
    <text evidence="1">The sequence shown here is derived from an EMBL/GenBank/DDBJ whole genome shotgun (WGS) entry which is preliminary data.</text>
</comment>
<evidence type="ECO:0000313" key="1">
    <source>
        <dbReference type="EMBL" id="GAA5200001.1"/>
    </source>
</evidence>
<dbReference type="EMBL" id="BAABJQ010000040">
    <property type="protein sequence ID" value="GAA5200001.1"/>
    <property type="molecule type" value="Genomic_DNA"/>
</dbReference>